<dbReference type="InterPro" id="IPR002219">
    <property type="entry name" value="PKC_DAG/PE"/>
</dbReference>
<dbReference type="AlphaFoldDB" id="A0A3S5AKG7"/>
<dbReference type="InterPro" id="IPR027080">
    <property type="entry name" value="Unc-13"/>
</dbReference>
<reference evidence="4" key="1">
    <citation type="submission" date="2018-11" db="EMBL/GenBank/DDBJ databases">
        <authorList>
            <consortium name="Pathogen Informatics"/>
        </authorList>
    </citation>
    <scope>NUCLEOTIDE SEQUENCE</scope>
</reference>
<evidence type="ECO:0000259" key="3">
    <source>
        <dbReference type="PROSITE" id="PS50081"/>
    </source>
</evidence>
<dbReference type="GO" id="GO:0043195">
    <property type="term" value="C:terminal bouton"/>
    <property type="evidence" value="ECO:0007669"/>
    <property type="project" value="TreeGrafter"/>
</dbReference>
<dbReference type="PROSITE" id="PS50081">
    <property type="entry name" value="ZF_DAG_PE_2"/>
    <property type="match status" value="1"/>
</dbReference>
<dbReference type="GO" id="GO:0017075">
    <property type="term" value="F:syntaxin-1 binding"/>
    <property type="evidence" value="ECO:0007669"/>
    <property type="project" value="TreeGrafter"/>
</dbReference>
<accession>A0A3S5AKG7</accession>
<protein>
    <recommendedName>
        <fullName evidence="3">Phorbol-ester/DAG-type domain-containing protein</fullName>
    </recommendedName>
</protein>
<dbReference type="GO" id="GO:0099525">
    <property type="term" value="P:presynaptic dense core vesicle exocytosis"/>
    <property type="evidence" value="ECO:0007669"/>
    <property type="project" value="TreeGrafter"/>
</dbReference>
<name>A0A3S5AKG7_9PLAT</name>
<dbReference type="InterPro" id="IPR020454">
    <property type="entry name" value="DAG/PE-bd"/>
</dbReference>
<dbReference type="Proteomes" id="UP000784294">
    <property type="component" value="Unassembled WGS sequence"/>
</dbReference>
<dbReference type="GO" id="GO:0016082">
    <property type="term" value="P:synaptic vesicle priming"/>
    <property type="evidence" value="ECO:0007669"/>
    <property type="project" value="TreeGrafter"/>
</dbReference>
<sequence length="175" mass="19628">MLFLNTPDVEGLPLFLEEDLRTSAVAPFAASFILYSPTLFLPFPSTTRLQKQLVYRKALQALVYPISTNTPHNFQVFNATSPTYCYECEGLLWGVARQGLRCTECGVRCHEKCKRLLNADCLQRIHTRLSSKTSLLSDTPQLMATNFVGSSSRYRGFRLSPGNRKRITATGPSKS</sequence>
<keyword evidence="5" id="KW-1185">Reference proteome</keyword>
<dbReference type="PROSITE" id="PS00479">
    <property type="entry name" value="ZF_DAG_PE_1"/>
    <property type="match status" value="1"/>
</dbReference>
<dbReference type="GO" id="GO:0046872">
    <property type="term" value="F:metal ion binding"/>
    <property type="evidence" value="ECO:0007669"/>
    <property type="project" value="UniProtKB-KW"/>
</dbReference>
<dbReference type="GO" id="GO:0042734">
    <property type="term" value="C:presynaptic membrane"/>
    <property type="evidence" value="ECO:0007669"/>
    <property type="project" value="TreeGrafter"/>
</dbReference>
<dbReference type="GO" id="GO:0016081">
    <property type="term" value="P:synaptic vesicle docking"/>
    <property type="evidence" value="ECO:0007669"/>
    <property type="project" value="TreeGrafter"/>
</dbReference>
<evidence type="ECO:0000313" key="5">
    <source>
        <dbReference type="Proteomes" id="UP000784294"/>
    </source>
</evidence>
<dbReference type="PANTHER" id="PTHR10480">
    <property type="entry name" value="PROTEIN UNC-13 HOMOLOG"/>
    <property type="match status" value="1"/>
</dbReference>
<comment type="caution">
    <text evidence="4">The sequence shown here is derived from an EMBL/GenBank/DDBJ whole genome shotgun (WGS) entry which is preliminary data.</text>
</comment>
<dbReference type="GO" id="GO:0035249">
    <property type="term" value="P:synaptic transmission, glutamatergic"/>
    <property type="evidence" value="ECO:0007669"/>
    <property type="project" value="TreeGrafter"/>
</dbReference>
<dbReference type="GO" id="GO:0061789">
    <property type="term" value="P:dense core granule priming"/>
    <property type="evidence" value="ECO:0007669"/>
    <property type="project" value="TreeGrafter"/>
</dbReference>
<evidence type="ECO:0000256" key="1">
    <source>
        <dbReference type="ARBA" id="ARBA00022723"/>
    </source>
</evidence>
<dbReference type="SMART" id="SM00109">
    <property type="entry name" value="C1"/>
    <property type="match status" value="1"/>
</dbReference>
<organism evidence="4 5">
    <name type="scientific">Protopolystoma xenopodis</name>
    <dbReference type="NCBI Taxonomy" id="117903"/>
    <lineage>
        <taxon>Eukaryota</taxon>
        <taxon>Metazoa</taxon>
        <taxon>Spiralia</taxon>
        <taxon>Lophotrochozoa</taxon>
        <taxon>Platyhelminthes</taxon>
        <taxon>Monogenea</taxon>
        <taxon>Polyopisthocotylea</taxon>
        <taxon>Polystomatidea</taxon>
        <taxon>Polystomatidae</taxon>
        <taxon>Protopolystoma</taxon>
    </lineage>
</organism>
<proteinExistence type="predicted"/>
<dbReference type="GO" id="GO:0005516">
    <property type="term" value="F:calmodulin binding"/>
    <property type="evidence" value="ECO:0007669"/>
    <property type="project" value="TreeGrafter"/>
</dbReference>
<dbReference type="GO" id="GO:0031594">
    <property type="term" value="C:neuromuscular junction"/>
    <property type="evidence" value="ECO:0007669"/>
    <property type="project" value="TreeGrafter"/>
</dbReference>
<dbReference type="EMBL" id="CAAALY010260413">
    <property type="protein sequence ID" value="VEL39196.1"/>
    <property type="molecule type" value="Genomic_DNA"/>
</dbReference>
<gene>
    <name evidence="4" type="ORF">PXEA_LOCUS32636</name>
</gene>
<dbReference type="InterPro" id="IPR046349">
    <property type="entry name" value="C1-like_sf"/>
</dbReference>
<dbReference type="PANTHER" id="PTHR10480:SF12">
    <property type="entry name" value="UNC-13, ISOFORM E"/>
    <property type="match status" value="1"/>
</dbReference>
<dbReference type="GO" id="GO:0098831">
    <property type="term" value="C:presynaptic active zone cytoplasmic component"/>
    <property type="evidence" value="ECO:0007669"/>
    <property type="project" value="TreeGrafter"/>
</dbReference>
<feature type="domain" description="Phorbol-ester/DAG-type" evidence="3">
    <location>
        <begin position="71"/>
        <end position="121"/>
    </location>
</feature>
<dbReference type="GO" id="GO:0019992">
    <property type="term" value="F:diacylglycerol binding"/>
    <property type="evidence" value="ECO:0007669"/>
    <property type="project" value="InterPro"/>
</dbReference>
<dbReference type="SUPFAM" id="SSF57889">
    <property type="entry name" value="Cysteine-rich domain"/>
    <property type="match status" value="1"/>
</dbReference>
<evidence type="ECO:0000256" key="2">
    <source>
        <dbReference type="ARBA" id="ARBA00022833"/>
    </source>
</evidence>
<evidence type="ECO:0000313" key="4">
    <source>
        <dbReference type="EMBL" id="VEL39196.1"/>
    </source>
</evidence>
<dbReference type="Gene3D" id="3.30.60.20">
    <property type="match status" value="1"/>
</dbReference>
<keyword evidence="2" id="KW-0862">Zinc</keyword>
<dbReference type="PRINTS" id="PR00008">
    <property type="entry name" value="DAGPEDOMAIN"/>
</dbReference>
<dbReference type="OrthoDB" id="6275741at2759"/>
<dbReference type="GO" id="GO:0030672">
    <property type="term" value="C:synaptic vesicle membrane"/>
    <property type="evidence" value="ECO:0007669"/>
    <property type="project" value="TreeGrafter"/>
</dbReference>
<keyword evidence="1" id="KW-0479">Metal-binding</keyword>
<dbReference type="Pfam" id="PF00130">
    <property type="entry name" value="C1_1"/>
    <property type="match status" value="1"/>
</dbReference>